<evidence type="ECO:0000256" key="1">
    <source>
        <dbReference type="SAM" id="SignalP"/>
    </source>
</evidence>
<dbReference type="InterPro" id="IPR013766">
    <property type="entry name" value="Thioredoxin_domain"/>
</dbReference>
<feature type="domain" description="Thioredoxin" evidence="2">
    <location>
        <begin position="12"/>
        <end position="132"/>
    </location>
</feature>
<dbReference type="InterPro" id="IPR012341">
    <property type="entry name" value="6hp_glycosidase-like_sf"/>
</dbReference>
<dbReference type="GO" id="GO:0005975">
    <property type="term" value="P:carbohydrate metabolic process"/>
    <property type="evidence" value="ECO:0007669"/>
    <property type="project" value="InterPro"/>
</dbReference>
<feature type="chain" id="PRO_5021719803" description="Thioredoxin domain-containing protein" evidence="1">
    <location>
        <begin position="19"/>
        <end position="591"/>
    </location>
</feature>
<dbReference type="OrthoDB" id="9762614at2"/>
<dbReference type="Gene3D" id="1.50.10.10">
    <property type="match status" value="1"/>
</dbReference>
<dbReference type="RefSeq" id="WP_147156023.1">
    <property type="nucleotide sequence ID" value="NZ_BKAJ01000175.1"/>
</dbReference>
<dbReference type="SUPFAM" id="SSF48208">
    <property type="entry name" value="Six-hairpin glycosidases"/>
    <property type="match status" value="1"/>
</dbReference>
<reference evidence="3 4" key="1">
    <citation type="submission" date="2019-07" db="EMBL/GenBank/DDBJ databases">
        <title>Whole genome shotgun sequence of Reyranella soli NBRC 108950.</title>
        <authorList>
            <person name="Hosoyama A."/>
            <person name="Uohara A."/>
            <person name="Ohji S."/>
            <person name="Ichikawa N."/>
        </authorList>
    </citation>
    <scope>NUCLEOTIDE SEQUENCE [LARGE SCALE GENOMIC DNA]</scope>
    <source>
        <strain evidence="3 4">NBRC 108950</strain>
    </source>
</reference>
<keyword evidence="4" id="KW-1185">Reference proteome</keyword>
<evidence type="ECO:0000313" key="3">
    <source>
        <dbReference type="EMBL" id="GEP60687.1"/>
    </source>
</evidence>
<dbReference type="Gene3D" id="1.50.10.20">
    <property type="match status" value="1"/>
</dbReference>
<gene>
    <name evidence="3" type="ORF">RSO01_78530</name>
</gene>
<feature type="signal peptide" evidence="1">
    <location>
        <begin position="1"/>
        <end position="18"/>
    </location>
</feature>
<comment type="caution">
    <text evidence="3">The sequence shown here is derived from an EMBL/GenBank/DDBJ whole genome shotgun (WGS) entry which is preliminary data.</text>
</comment>
<accession>A0A512NP20</accession>
<organism evidence="3 4">
    <name type="scientific">Reyranella soli</name>
    <dbReference type="NCBI Taxonomy" id="1230389"/>
    <lineage>
        <taxon>Bacteria</taxon>
        <taxon>Pseudomonadati</taxon>
        <taxon>Pseudomonadota</taxon>
        <taxon>Alphaproteobacteria</taxon>
        <taxon>Hyphomicrobiales</taxon>
        <taxon>Reyranellaceae</taxon>
        <taxon>Reyranella</taxon>
    </lineage>
</organism>
<dbReference type="InterPro" id="IPR036249">
    <property type="entry name" value="Thioredoxin-like_sf"/>
</dbReference>
<keyword evidence="1" id="KW-0732">Signal</keyword>
<dbReference type="PANTHER" id="PTHR42899:SF1">
    <property type="entry name" value="SPERMATOGENESIS-ASSOCIATED PROTEIN 20"/>
    <property type="match status" value="1"/>
</dbReference>
<dbReference type="Gene3D" id="3.40.30.10">
    <property type="entry name" value="Glutaredoxin"/>
    <property type="match status" value="1"/>
</dbReference>
<sequence length="591" mass="65694">MRRLLALLLLVFALPARAETPALPWAKWDPALFDLAAREDKYILLHMAAVWCHWCHVMERTTYRDPAIQQRIAEKFIAVRVDQDSDPALSYRYENWGWPATIMLDKDGNEIFKRRGYIPPELFTKLLAAVIEDPSALPAYTGVAAVDPNAVALSAERRARTEDLLLKNYDKANGGFGDTHRFIHGDTLEWVLERGRDLQRNAEPEAWREMSARTLAGARRLIDPVWGGMFQYSDKLDWSGPHYEKLLNIQRDAVRAYVLAYQISGDPADLSAARDIARWLMDFMRAPNGAFYTSQDADAGPTLHGDVFYARTDSERRAGPQPPIDRNAYARENGWAIASLAALYDVTGDPALIDAATRAFDWIVANRRAPSGGFGHARASDDDTHLGDTLSMAEAAIALYRSSAERRYLGVAIELGEVIVRDHRDPSGGFMVCAPEPGAKGVLAKPVKQVDENVASVRLLNLLARAAARPIFKEAAEHGMRYLIALAEEDLIVPGALLADRELSREPAHITIVGAKDDPAARALYEAARTYPTRYFRIEWLDRREGPLPAADVEYPELPKAAAFACANGACSIPVFAPEDVHRIAVKVDDR</sequence>
<dbReference type="PANTHER" id="PTHR42899">
    <property type="entry name" value="SPERMATOGENESIS-ASSOCIATED PROTEIN 20"/>
    <property type="match status" value="1"/>
</dbReference>
<proteinExistence type="predicted"/>
<dbReference type="PROSITE" id="PS51352">
    <property type="entry name" value="THIOREDOXIN_2"/>
    <property type="match status" value="1"/>
</dbReference>
<dbReference type="SUPFAM" id="SSF52833">
    <property type="entry name" value="Thioredoxin-like"/>
    <property type="match status" value="1"/>
</dbReference>
<dbReference type="InterPro" id="IPR024705">
    <property type="entry name" value="Ssp411"/>
</dbReference>
<dbReference type="EMBL" id="BKAJ01000175">
    <property type="protein sequence ID" value="GEP60687.1"/>
    <property type="molecule type" value="Genomic_DNA"/>
</dbReference>
<dbReference type="Proteomes" id="UP000321058">
    <property type="component" value="Unassembled WGS sequence"/>
</dbReference>
<evidence type="ECO:0000259" key="2">
    <source>
        <dbReference type="PROSITE" id="PS51352"/>
    </source>
</evidence>
<evidence type="ECO:0000313" key="4">
    <source>
        <dbReference type="Proteomes" id="UP000321058"/>
    </source>
</evidence>
<dbReference type="InterPro" id="IPR004879">
    <property type="entry name" value="Ssp411-like_TRX"/>
</dbReference>
<dbReference type="Pfam" id="PF03190">
    <property type="entry name" value="Thioredox_DsbH"/>
    <property type="match status" value="1"/>
</dbReference>
<dbReference type="InterPro" id="IPR008928">
    <property type="entry name" value="6-hairpin_glycosidase_sf"/>
</dbReference>
<dbReference type="PIRSF" id="PIRSF006402">
    <property type="entry name" value="UCP006402_thioredoxin"/>
    <property type="match status" value="1"/>
</dbReference>
<protein>
    <recommendedName>
        <fullName evidence="2">Thioredoxin domain-containing protein</fullName>
    </recommendedName>
</protein>
<dbReference type="AlphaFoldDB" id="A0A512NP20"/>
<name>A0A512NP20_9HYPH</name>